<sequence>MVPTTTAVARAAMSTEESFQHAHVFLPCVVQQAGGNVADGDEFPQACRQWIP</sequence>
<dbReference type="EMBL" id="JAUSRR010000014">
    <property type="protein sequence ID" value="MDP9927124.1"/>
    <property type="molecule type" value="Genomic_DNA"/>
</dbReference>
<gene>
    <name evidence="1" type="ORF">J2W25_006175</name>
</gene>
<proteinExistence type="predicted"/>
<protein>
    <submittedName>
        <fullName evidence="1">Uncharacterized protein</fullName>
    </submittedName>
</protein>
<dbReference type="AlphaFoldDB" id="A0AAW8E6F1"/>
<accession>A0AAW8E6F1</accession>
<comment type="caution">
    <text evidence="1">The sequence shown here is derived from an EMBL/GenBank/DDBJ whole genome shotgun (WGS) entry which is preliminary data.</text>
</comment>
<evidence type="ECO:0000313" key="2">
    <source>
        <dbReference type="Proteomes" id="UP001244295"/>
    </source>
</evidence>
<dbReference type="Proteomes" id="UP001244295">
    <property type="component" value="Unassembled WGS sequence"/>
</dbReference>
<reference evidence="1" key="1">
    <citation type="submission" date="2023-07" db="EMBL/GenBank/DDBJ databases">
        <title>Sorghum-associated microbial communities from plants grown in Nebraska, USA.</title>
        <authorList>
            <person name="Schachtman D."/>
        </authorList>
    </citation>
    <scope>NUCLEOTIDE SEQUENCE</scope>
    <source>
        <strain evidence="1">DS2795</strain>
    </source>
</reference>
<organism evidence="1 2">
    <name type="scientific">Variovorax boronicumulans</name>
    <dbReference type="NCBI Taxonomy" id="436515"/>
    <lineage>
        <taxon>Bacteria</taxon>
        <taxon>Pseudomonadati</taxon>
        <taxon>Pseudomonadota</taxon>
        <taxon>Betaproteobacteria</taxon>
        <taxon>Burkholderiales</taxon>
        <taxon>Comamonadaceae</taxon>
        <taxon>Variovorax</taxon>
    </lineage>
</organism>
<evidence type="ECO:0000313" key="1">
    <source>
        <dbReference type="EMBL" id="MDP9927124.1"/>
    </source>
</evidence>
<name>A0AAW8E6F1_9BURK</name>